<dbReference type="InterPro" id="IPR013762">
    <property type="entry name" value="Integrase-like_cat_sf"/>
</dbReference>
<dbReference type="Proteomes" id="UP000629468">
    <property type="component" value="Unassembled WGS sequence"/>
</dbReference>
<dbReference type="GO" id="GO:0015074">
    <property type="term" value="P:DNA integration"/>
    <property type="evidence" value="ECO:0007669"/>
    <property type="project" value="InterPro"/>
</dbReference>
<dbReference type="InterPro" id="IPR011010">
    <property type="entry name" value="DNA_brk_join_enz"/>
</dbReference>
<name>A0A8H7C5J7_AGABI</name>
<dbReference type="SUPFAM" id="SSF56349">
    <property type="entry name" value="DNA breaking-rejoining enzymes"/>
    <property type="match status" value="1"/>
</dbReference>
<organism evidence="2 3">
    <name type="scientific">Agaricus bisporus var. burnettii</name>
    <dbReference type="NCBI Taxonomy" id="192524"/>
    <lineage>
        <taxon>Eukaryota</taxon>
        <taxon>Fungi</taxon>
        <taxon>Dikarya</taxon>
        <taxon>Basidiomycota</taxon>
        <taxon>Agaricomycotina</taxon>
        <taxon>Agaricomycetes</taxon>
        <taxon>Agaricomycetidae</taxon>
        <taxon>Agaricales</taxon>
        <taxon>Agaricineae</taxon>
        <taxon>Agaricaceae</taxon>
        <taxon>Agaricus</taxon>
    </lineage>
</organism>
<dbReference type="GO" id="GO:0006310">
    <property type="term" value="P:DNA recombination"/>
    <property type="evidence" value="ECO:0007669"/>
    <property type="project" value="UniProtKB-KW"/>
</dbReference>
<protein>
    <recommendedName>
        <fullName evidence="4">Tyr recombinase domain-containing protein</fullName>
    </recommendedName>
</protein>
<proteinExistence type="predicted"/>
<sequence length="458" mass="51735">MLDVNTPAFKGLSQVTANLGQSLDEEIADDIDAEQESFALTTSPTTHGLDSEFREMLNAASRGVTDKTADEYRRLMALCEEYLQKNSLIPSDIEFFSPLPLQDTPHLIVAWIMSSCDEINLDGTPRAISEVRSSYTHAMKMRAAMTFAFGRLHQLGNTPWHLNAGNGKMEGNPSVSSIISTYMLSLRRRKVQAGEAPYNFANPFSLEEIMRRLYSSNTSCSVTTGTHSGRAKQNPKDVSGGDWAGPVLRKLLTFAYTLAFSCLLRIDELLKIQVHDLQPEDINDPDCRTLILRLPFRKTSQFGNIEPFVLTEFPVHMAHLCPVRACAAYLHVTGIKDGYVFRRMMANDRIAEGSHPMTAEQFLEMFRMNLLDIGIDYTPYGTHSFRRGGCQWMSVDLRWHLRDICEWGGWSTDLTHLTIVKYLISSNDSPMNSRKDFFNFNRPPTLKCWTCGRSCHCA</sequence>
<dbReference type="EMBL" id="JABXXO010000012">
    <property type="protein sequence ID" value="KAF7762351.1"/>
    <property type="molecule type" value="Genomic_DNA"/>
</dbReference>
<evidence type="ECO:0000313" key="3">
    <source>
        <dbReference type="Proteomes" id="UP000629468"/>
    </source>
</evidence>
<gene>
    <name evidence="2" type="ORF">Agabi119p4_8944</name>
</gene>
<dbReference type="GO" id="GO:0003677">
    <property type="term" value="F:DNA binding"/>
    <property type="evidence" value="ECO:0007669"/>
    <property type="project" value="InterPro"/>
</dbReference>
<dbReference type="InterPro" id="IPR052925">
    <property type="entry name" value="Phage_Integrase-like_Recomb"/>
</dbReference>
<comment type="caution">
    <text evidence="2">The sequence shown here is derived from an EMBL/GenBank/DDBJ whole genome shotgun (WGS) entry which is preliminary data.</text>
</comment>
<dbReference type="PANTHER" id="PTHR34605:SF4">
    <property type="entry name" value="DNA ADENINE METHYLTRANSFERASE"/>
    <property type="match status" value="1"/>
</dbReference>
<reference evidence="2 3" key="1">
    <citation type="journal article" name="Sci. Rep.">
        <title>Telomere-to-telomere assembled and centromere annotated genomes of the two main subspecies of the button mushroom Agaricus bisporus reveal especially polymorphic chromosome ends.</title>
        <authorList>
            <person name="Sonnenberg A.S.M."/>
            <person name="Sedaghat-Telgerd N."/>
            <person name="Lavrijssen B."/>
            <person name="Ohm R.A."/>
            <person name="Hendrickx P.M."/>
            <person name="Scholtmeijer K."/>
            <person name="Baars J.J.P."/>
            <person name="van Peer A."/>
        </authorList>
    </citation>
    <scope>NUCLEOTIDE SEQUENCE [LARGE SCALE GENOMIC DNA]</scope>
    <source>
        <strain evidence="2 3">H119_p4</strain>
    </source>
</reference>
<keyword evidence="1" id="KW-0233">DNA recombination</keyword>
<dbReference type="PANTHER" id="PTHR34605">
    <property type="entry name" value="PHAGE_INTEGRASE DOMAIN-CONTAINING PROTEIN"/>
    <property type="match status" value="1"/>
</dbReference>
<evidence type="ECO:0000313" key="2">
    <source>
        <dbReference type="EMBL" id="KAF7762351.1"/>
    </source>
</evidence>
<accession>A0A8H7C5J7</accession>
<evidence type="ECO:0008006" key="4">
    <source>
        <dbReference type="Google" id="ProtNLM"/>
    </source>
</evidence>
<dbReference type="Gene3D" id="1.10.443.10">
    <property type="entry name" value="Intergrase catalytic core"/>
    <property type="match status" value="1"/>
</dbReference>
<dbReference type="AlphaFoldDB" id="A0A8H7C5J7"/>
<evidence type="ECO:0000256" key="1">
    <source>
        <dbReference type="ARBA" id="ARBA00023172"/>
    </source>
</evidence>